<dbReference type="AlphaFoldDB" id="A0AAD6GLD3"/>
<organism evidence="2 3">
    <name type="scientific">Penicillium hetheringtonii</name>
    <dbReference type="NCBI Taxonomy" id="911720"/>
    <lineage>
        <taxon>Eukaryota</taxon>
        <taxon>Fungi</taxon>
        <taxon>Dikarya</taxon>
        <taxon>Ascomycota</taxon>
        <taxon>Pezizomycotina</taxon>
        <taxon>Eurotiomycetes</taxon>
        <taxon>Eurotiomycetidae</taxon>
        <taxon>Eurotiales</taxon>
        <taxon>Aspergillaceae</taxon>
        <taxon>Penicillium</taxon>
    </lineage>
</organism>
<comment type="caution">
    <text evidence="2">The sequence shown here is derived from an EMBL/GenBank/DDBJ whole genome shotgun (WGS) entry which is preliminary data.</text>
</comment>
<evidence type="ECO:0000313" key="2">
    <source>
        <dbReference type="EMBL" id="KAJ5569406.1"/>
    </source>
</evidence>
<dbReference type="InterPro" id="IPR036404">
    <property type="entry name" value="Jacalin-like_lectin_dom_sf"/>
</dbReference>
<sequence>MVEYGPTVGGNGGSDFRLLDGNTPVEQLDLWYGSGSAPVQQYTVLKGIKVKWPDGKIERAGTCPSEEQDRILHTSFDFEKNGNDPLNWMDLYGSTSRADSLRLVTQDESDYFEAGGIGGTKCVQPAQGRKLCGFYGKAGEDIDQLGAIFTD</sequence>
<name>A0AAD6GLD3_9EURO</name>
<dbReference type="EMBL" id="JAQJAC010000010">
    <property type="protein sequence ID" value="KAJ5569406.1"/>
    <property type="molecule type" value="Genomic_DNA"/>
</dbReference>
<dbReference type="Pfam" id="PF01419">
    <property type="entry name" value="Jacalin"/>
    <property type="match status" value="1"/>
</dbReference>
<dbReference type="InterPro" id="IPR001229">
    <property type="entry name" value="Jacalin-like_lectin_dom"/>
</dbReference>
<accession>A0AAD6GLD3</accession>
<reference evidence="2 3" key="1">
    <citation type="journal article" date="2023" name="IMA Fungus">
        <title>Comparative genomic study of the Penicillium genus elucidates a diverse pangenome and 15 lateral gene transfer events.</title>
        <authorList>
            <person name="Petersen C."/>
            <person name="Sorensen T."/>
            <person name="Nielsen M.R."/>
            <person name="Sondergaard T.E."/>
            <person name="Sorensen J.L."/>
            <person name="Fitzpatrick D.A."/>
            <person name="Frisvad J.C."/>
            <person name="Nielsen K.L."/>
        </authorList>
    </citation>
    <scope>NUCLEOTIDE SEQUENCE [LARGE SCALE GENOMIC DNA]</scope>
    <source>
        <strain evidence="2 3">IBT 29057</strain>
    </source>
</reference>
<dbReference type="Gene3D" id="2.100.10.30">
    <property type="entry name" value="Jacalin-like lectin domain"/>
    <property type="match status" value="1"/>
</dbReference>
<proteinExistence type="predicted"/>
<feature type="domain" description="Jacalin-type lectin" evidence="1">
    <location>
        <begin position="8"/>
        <end position="148"/>
    </location>
</feature>
<evidence type="ECO:0000313" key="3">
    <source>
        <dbReference type="Proteomes" id="UP001216150"/>
    </source>
</evidence>
<evidence type="ECO:0000259" key="1">
    <source>
        <dbReference type="Pfam" id="PF01419"/>
    </source>
</evidence>
<protein>
    <recommendedName>
        <fullName evidence="1">Jacalin-type lectin domain-containing protein</fullName>
    </recommendedName>
</protein>
<dbReference type="SUPFAM" id="SSF51101">
    <property type="entry name" value="Mannose-binding lectins"/>
    <property type="match status" value="1"/>
</dbReference>
<dbReference type="Proteomes" id="UP001216150">
    <property type="component" value="Unassembled WGS sequence"/>
</dbReference>
<gene>
    <name evidence="2" type="ORF">N7450_011892</name>
</gene>
<keyword evidence="3" id="KW-1185">Reference proteome</keyword>